<sequence>MLTLVGAAGAGKTRLALAVAMAETDALVIDLATVSDPRGLLPAVADAAGLGDGGARPLLEIVGDYLHDRAPLLVLDNLEHLVDAADDVSALIGRSGRTRVLGTSRTPLRIPGERLVPVEPLAVPDVEGPLDPDPMGRIAAVALFVERVRDRDPSFALSAQNALVVAEICVALDGLPLALELAAAHVRGYGLDDVLARADGRLELFGTPRGVVPRHRSLGAALDWSLDLLDPSTRGVFADLSVFPGGCDARAAEAVSGRGAVRGLGELVDHSLLRAVSVGTGMRYAMLATVRESAVDLLEQSGRRRVVDEAYRDWAETVATEVGRAFGTTDEAFRLDRAEAEHTNLRRALDAAPTADPRALRTATELAWFWDVRGHLVEGCAHLERLLDTPVAEPALEAAARDALGRLILARGDHDAGARQLRAAVALCQKVGDDVAAGWSLASLALGSVWAGHAPAALPLAEDAVRLIGSVSGRVRGRTLCALAVALGLSGRTAESDVAFDKSLDVFPTDGGDWVRGRTLQLRGWVAYQAGDLSSAHALAERARVLLDGIGDRRVVADCLDVLGLVAVRHEPAAAPARFAAANGLRAAAGIRRQPYLEQEIRATVLPEAGAAGLTPREAQVARLITEGMTNAAIGRRLGISERTAERHAENIRAKLGVGSRTQIAAWVAGRADTHDLPARGGGFPG</sequence>
<dbReference type="SUPFAM" id="SSF48452">
    <property type="entry name" value="TPR-like"/>
    <property type="match status" value="1"/>
</dbReference>
<dbReference type="PANTHER" id="PTHR47691">
    <property type="entry name" value="REGULATOR-RELATED"/>
    <property type="match status" value="1"/>
</dbReference>
<gene>
    <name evidence="2" type="ORF">LQ327_05545</name>
</gene>
<evidence type="ECO:0000313" key="3">
    <source>
        <dbReference type="Proteomes" id="UP001199469"/>
    </source>
</evidence>
<dbReference type="CDD" id="cd06170">
    <property type="entry name" value="LuxR_C_like"/>
    <property type="match status" value="1"/>
</dbReference>
<dbReference type="InterPro" id="IPR027417">
    <property type="entry name" value="P-loop_NTPase"/>
</dbReference>
<dbReference type="InterPro" id="IPR058852">
    <property type="entry name" value="HTH_77"/>
</dbReference>
<name>A0ABS8P625_9PSEU</name>
<dbReference type="SUPFAM" id="SSF52540">
    <property type="entry name" value="P-loop containing nucleoside triphosphate hydrolases"/>
    <property type="match status" value="1"/>
</dbReference>
<evidence type="ECO:0000313" key="2">
    <source>
        <dbReference type="EMBL" id="MCD2192851.1"/>
    </source>
</evidence>
<dbReference type="InterPro" id="IPR049945">
    <property type="entry name" value="AAA_22"/>
</dbReference>
<dbReference type="InterPro" id="IPR011990">
    <property type="entry name" value="TPR-like_helical_dom_sf"/>
</dbReference>
<keyword evidence="3" id="KW-1185">Reference proteome</keyword>
<dbReference type="InterPro" id="IPR000792">
    <property type="entry name" value="Tscrpt_reg_LuxR_C"/>
</dbReference>
<accession>A0ABS8P625</accession>
<feature type="domain" description="HTH luxR-type" evidence="1">
    <location>
        <begin position="607"/>
        <end position="672"/>
    </location>
</feature>
<reference evidence="2 3" key="1">
    <citation type="submission" date="2021-11" db="EMBL/GenBank/DDBJ databases">
        <title>Draft genome sequence of Actinomycetospora sp. SF1 isolated from the rhizosphere soil.</title>
        <authorList>
            <person name="Duangmal K."/>
            <person name="Chantavorakit T."/>
        </authorList>
    </citation>
    <scope>NUCLEOTIDE SEQUENCE [LARGE SCALE GENOMIC DNA]</scope>
    <source>
        <strain evidence="2 3">TBRC 5722</strain>
    </source>
</reference>
<dbReference type="Pfam" id="PF25872">
    <property type="entry name" value="HTH_77"/>
    <property type="match status" value="1"/>
</dbReference>
<dbReference type="EMBL" id="JAJNDB010000001">
    <property type="protein sequence ID" value="MCD2192851.1"/>
    <property type="molecule type" value="Genomic_DNA"/>
</dbReference>
<dbReference type="Pfam" id="PF13401">
    <property type="entry name" value="AAA_22"/>
    <property type="match status" value="1"/>
</dbReference>
<dbReference type="InterPro" id="IPR036388">
    <property type="entry name" value="WH-like_DNA-bd_sf"/>
</dbReference>
<organism evidence="2 3">
    <name type="scientific">Actinomycetospora endophytica</name>
    <dbReference type="NCBI Taxonomy" id="2291215"/>
    <lineage>
        <taxon>Bacteria</taxon>
        <taxon>Bacillati</taxon>
        <taxon>Actinomycetota</taxon>
        <taxon>Actinomycetes</taxon>
        <taxon>Pseudonocardiales</taxon>
        <taxon>Pseudonocardiaceae</taxon>
        <taxon>Actinomycetospora</taxon>
    </lineage>
</organism>
<evidence type="ECO:0000259" key="1">
    <source>
        <dbReference type="PROSITE" id="PS50043"/>
    </source>
</evidence>
<dbReference type="SUPFAM" id="SSF46894">
    <property type="entry name" value="C-terminal effector domain of the bipartite response regulators"/>
    <property type="match status" value="1"/>
</dbReference>
<dbReference type="Pfam" id="PF00196">
    <property type="entry name" value="GerE"/>
    <property type="match status" value="1"/>
</dbReference>
<proteinExistence type="predicted"/>
<dbReference type="Gene3D" id="1.25.40.10">
    <property type="entry name" value="Tetratricopeptide repeat domain"/>
    <property type="match status" value="1"/>
</dbReference>
<dbReference type="InterPro" id="IPR016032">
    <property type="entry name" value="Sig_transdc_resp-reg_C-effctor"/>
</dbReference>
<dbReference type="Proteomes" id="UP001199469">
    <property type="component" value="Unassembled WGS sequence"/>
</dbReference>
<comment type="caution">
    <text evidence="2">The sequence shown here is derived from an EMBL/GenBank/DDBJ whole genome shotgun (WGS) entry which is preliminary data.</text>
</comment>
<dbReference type="PANTHER" id="PTHR47691:SF3">
    <property type="entry name" value="HTH-TYPE TRANSCRIPTIONAL REGULATOR RV0890C-RELATED"/>
    <property type="match status" value="1"/>
</dbReference>
<dbReference type="SMART" id="SM00421">
    <property type="entry name" value="HTH_LUXR"/>
    <property type="match status" value="1"/>
</dbReference>
<protein>
    <submittedName>
        <fullName evidence="2">LuxR C-terminal-related transcriptional regulator</fullName>
    </submittedName>
</protein>
<dbReference type="PRINTS" id="PR00038">
    <property type="entry name" value="HTHLUXR"/>
</dbReference>
<dbReference type="PRINTS" id="PR00364">
    <property type="entry name" value="DISEASERSIST"/>
</dbReference>
<dbReference type="PROSITE" id="PS50043">
    <property type="entry name" value="HTH_LUXR_2"/>
    <property type="match status" value="1"/>
</dbReference>
<dbReference type="Gene3D" id="1.10.10.10">
    <property type="entry name" value="Winged helix-like DNA-binding domain superfamily/Winged helix DNA-binding domain"/>
    <property type="match status" value="1"/>
</dbReference>